<gene>
    <name evidence="1" type="ORF">GLOTRDRAFT_100144</name>
</gene>
<dbReference type="GeneID" id="19298361"/>
<organism evidence="1 2">
    <name type="scientific">Gloeophyllum trabeum (strain ATCC 11539 / FP-39264 / Madison 617)</name>
    <name type="common">Brown rot fungus</name>
    <dbReference type="NCBI Taxonomy" id="670483"/>
    <lineage>
        <taxon>Eukaryota</taxon>
        <taxon>Fungi</taxon>
        <taxon>Dikarya</taxon>
        <taxon>Basidiomycota</taxon>
        <taxon>Agaricomycotina</taxon>
        <taxon>Agaricomycetes</taxon>
        <taxon>Gloeophyllales</taxon>
        <taxon>Gloeophyllaceae</taxon>
        <taxon>Gloeophyllum</taxon>
    </lineage>
</organism>
<dbReference type="HOGENOM" id="CLU_3032539_0_0_1"/>
<accession>S7Q4I8</accession>
<keyword evidence="2" id="KW-1185">Reference proteome</keyword>
<name>S7Q4I8_GLOTA</name>
<protein>
    <submittedName>
        <fullName evidence="1">Uncharacterized protein</fullName>
    </submittedName>
</protein>
<dbReference type="RefSeq" id="XP_007866706.1">
    <property type="nucleotide sequence ID" value="XM_007868515.1"/>
</dbReference>
<proteinExistence type="predicted"/>
<dbReference type="KEGG" id="gtr:GLOTRDRAFT_100144"/>
<dbReference type="EMBL" id="KB469303">
    <property type="protein sequence ID" value="EPQ54393.1"/>
    <property type="molecule type" value="Genomic_DNA"/>
</dbReference>
<evidence type="ECO:0000313" key="1">
    <source>
        <dbReference type="EMBL" id="EPQ54393.1"/>
    </source>
</evidence>
<sequence>MPVFGDSVHLILIPDRYAISNSSSSGPGLAPIDCLVNMICHGASMSSRGRPRWVA</sequence>
<reference evidence="1 2" key="1">
    <citation type="journal article" date="2012" name="Science">
        <title>The Paleozoic origin of enzymatic lignin decomposition reconstructed from 31 fungal genomes.</title>
        <authorList>
            <person name="Floudas D."/>
            <person name="Binder M."/>
            <person name="Riley R."/>
            <person name="Barry K."/>
            <person name="Blanchette R.A."/>
            <person name="Henrissat B."/>
            <person name="Martinez A.T."/>
            <person name="Otillar R."/>
            <person name="Spatafora J.W."/>
            <person name="Yadav J.S."/>
            <person name="Aerts A."/>
            <person name="Benoit I."/>
            <person name="Boyd A."/>
            <person name="Carlson A."/>
            <person name="Copeland A."/>
            <person name="Coutinho P.M."/>
            <person name="de Vries R.P."/>
            <person name="Ferreira P."/>
            <person name="Findley K."/>
            <person name="Foster B."/>
            <person name="Gaskell J."/>
            <person name="Glotzer D."/>
            <person name="Gorecki P."/>
            <person name="Heitman J."/>
            <person name="Hesse C."/>
            <person name="Hori C."/>
            <person name="Igarashi K."/>
            <person name="Jurgens J.A."/>
            <person name="Kallen N."/>
            <person name="Kersten P."/>
            <person name="Kohler A."/>
            <person name="Kuees U."/>
            <person name="Kumar T.K.A."/>
            <person name="Kuo A."/>
            <person name="LaButti K."/>
            <person name="Larrondo L.F."/>
            <person name="Lindquist E."/>
            <person name="Ling A."/>
            <person name="Lombard V."/>
            <person name="Lucas S."/>
            <person name="Lundell T."/>
            <person name="Martin R."/>
            <person name="McLaughlin D.J."/>
            <person name="Morgenstern I."/>
            <person name="Morin E."/>
            <person name="Murat C."/>
            <person name="Nagy L.G."/>
            <person name="Nolan M."/>
            <person name="Ohm R.A."/>
            <person name="Patyshakuliyeva A."/>
            <person name="Rokas A."/>
            <person name="Ruiz-Duenas F.J."/>
            <person name="Sabat G."/>
            <person name="Salamov A."/>
            <person name="Samejima M."/>
            <person name="Schmutz J."/>
            <person name="Slot J.C."/>
            <person name="St John F."/>
            <person name="Stenlid J."/>
            <person name="Sun H."/>
            <person name="Sun S."/>
            <person name="Syed K."/>
            <person name="Tsang A."/>
            <person name="Wiebenga A."/>
            <person name="Young D."/>
            <person name="Pisabarro A."/>
            <person name="Eastwood D.C."/>
            <person name="Martin F."/>
            <person name="Cullen D."/>
            <person name="Grigoriev I.V."/>
            <person name="Hibbett D.S."/>
        </authorList>
    </citation>
    <scope>NUCLEOTIDE SEQUENCE [LARGE SCALE GENOMIC DNA]</scope>
    <source>
        <strain evidence="1 2">ATCC 11539</strain>
    </source>
</reference>
<dbReference type="Proteomes" id="UP000030669">
    <property type="component" value="Unassembled WGS sequence"/>
</dbReference>
<evidence type="ECO:0000313" key="2">
    <source>
        <dbReference type="Proteomes" id="UP000030669"/>
    </source>
</evidence>
<dbReference type="AlphaFoldDB" id="S7Q4I8"/>